<dbReference type="HOGENOM" id="CLU_1004738_0_0_1"/>
<dbReference type="RefSeq" id="XP_007751676.1">
    <property type="nucleotide sequence ID" value="XM_007753486.1"/>
</dbReference>
<accession>W9VRU2</accession>
<evidence type="ECO:0000313" key="3">
    <source>
        <dbReference type="Proteomes" id="UP000019471"/>
    </source>
</evidence>
<name>W9VRU2_9EURO</name>
<dbReference type="GeneID" id="19197603"/>
<dbReference type="AlphaFoldDB" id="W9VRU2"/>
<feature type="compositionally biased region" description="Acidic residues" evidence="1">
    <location>
        <begin position="37"/>
        <end position="46"/>
    </location>
</feature>
<gene>
    <name evidence="2" type="ORF">A1O5_12917</name>
</gene>
<feature type="region of interest" description="Disordered" evidence="1">
    <location>
        <begin position="136"/>
        <end position="159"/>
    </location>
</feature>
<feature type="region of interest" description="Disordered" evidence="1">
    <location>
        <begin position="32"/>
        <end position="69"/>
    </location>
</feature>
<organism evidence="2 3">
    <name type="scientific">Cladophialophora psammophila CBS 110553</name>
    <dbReference type="NCBI Taxonomy" id="1182543"/>
    <lineage>
        <taxon>Eukaryota</taxon>
        <taxon>Fungi</taxon>
        <taxon>Dikarya</taxon>
        <taxon>Ascomycota</taxon>
        <taxon>Pezizomycotina</taxon>
        <taxon>Eurotiomycetes</taxon>
        <taxon>Chaetothyriomycetidae</taxon>
        <taxon>Chaetothyriales</taxon>
        <taxon>Herpotrichiellaceae</taxon>
        <taxon>Cladophialophora</taxon>
    </lineage>
</organism>
<comment type="caution">
    <text evidence="2">The sequence shown here is derived from an EMBL/GenBank/DDBJ whole genome shotgun (WGS) entry which is preliminary data.</text>
</comment>
<protein>
    <submittedName>
        <fullName evidence="2">Uncharacterized protein</fullName>
    </submittedName>
</protein>
<feature type="compositionally biased region" description="Polar residues" evidence="1">
    <location>
        <begin position="57"/>
        <end position="68"/>
    </location>
</feature>
<evidence type="ECO:0000313" key="2">
    <source>
        <dbReference type="EMBL" id="EXJ54851.1"/>
    </source>
</evidence>
<evidence type="ECO:0000256" key="1">
    <source>
        <dbReference type="SAM" id="MobiDB-lite"/>
    </source>
</evidence>
<keyword evidence="3" id="KW-1185">Reference proteome</keyword>
<proteinExistence type="predicted"/>
<sequence length="277" mass="30794">MADPRQTAHDVLQDALAFGSVQDSAEMVRARNPGDVVDYDGDDDGDEAWRLWDRPAPTSSPEANLTSSEDLRVSDEEDYDGEAAWAQHQLYFAQQARLIGFNNGASGNNDDVPMFSADCFAVDGGADAVVGVHEGNEEEGEDAPQVTPWRGSPPPPPRRYRKSVIPARQSLLIFALQNSRKQREKMHLKHRNDKRAEAAKLKLQTLLEDRVLGPHRTTSMGLALQKGENNRVHGSGDRDCVMKDTYDYRALAVAQARRERSKMEEALSEMGEGVYEL</sequence>
<dbReference type="Proteomes" id="UP000019471">
    <property type="component" value="Unassembled WGS sequence"/>
</dbReference>
<dbReference type="EMBL" id="AMGX01000039">
    <property type="protein sequence ID" value="EXJ54851.1"/>
    <property type="molecule type" value="Genomic_DNA"/>
</dbReference>
<reference evidence="2 3" key="1">
    <citation type="submission" date="2013-03" db="EMBL/GenBank/DDBJ databases">
        <title>The Genome Sequence of Cladophialophora psammophila CBS 110553.</title>
        <authorList>
            <consortium name="The Broad Institute Genomics Platform"/>
            <person name="Cuomo C."/>
            <person name="de Hoog S."/>
            <person name="Gorbushina A."/>
            <person name="Walker B."/>
            <person name="Young S.K."/>
            <person name="Zeng Q."/>
            <person name="Gargeya S."/>
            <person name="Fitzgerald M."/>
            <person name="Haas B."/>
            <person name="Abouelleil A."/>
            <person name="Allen A.W."/>
            <person name="Alvarado L."/>
            <person name="Arachchi H.M."/>
            <person name="Berlin A.M."/>
            <person name="Chapman S.B."/>
            <person name="Gainer-Dewar J."/>
            <person name="Goldberg J."/>
            <person name="Griggs A."/>
            <person name="Gujja S."/>
            <person name="Hansen M."/>
            <person name="Howarth C."/>
            <person name="Imamovic A."/>
            <person name="Ireland A."/>
            <person name="Larimer J."/>
            <person name="McCowan C."/>
            <person name="Murphy C."/>
            <person name="Pearson M."/>
            <person name="Poon T.W."/>
            <person name="Priest M."/>
            <person name="Roberts A."/>
            <person name="Saif S."/>
            <person name="Shea T."/>
            <person name="Sisk P."/>
            <person name="Sykes S."/>
            <person name="Wortman J."/>
            <person name="Nusbaum C."/>
            <person name="Birren B."/>
        </authorList>
    </citation>
    <scope>NUCLEOTIDE SEQUENCE [LARGE SCALE GENOMIC DNA]</scope>
    <source>
        <strain evidence="2 3">CBS 110553</strain>
    </source>
</reference>
<dbReference type="OrthoDB" id="10366648at2759"/>